<feature type="compositionally biased region" description="Polar residues" evidence="1">
    <location>
        <begin position="97"/>
        <end position="109"/>
    </location>
</feature>
<comment type="caution">
    <text evidence="2">The sequence shown here is derived from an EMBL/GenBank/DDBJ whole genome shotgun (WGS) entry which is preliminary data.</text>
</comment>
<dbReference type="RefSeq" id="XP_040726655.1">
    <property type="nucleotide sequence ID" value="XM_040866651.1"/>
</dbReference>
<evidence type="ECO:0000256" key="1">
    <source>
        <dbReference type="SAM" id="MobiDB-lite"/>
    </source>
</evidence>
<feature type="compositionally biased region" description="Polar residues" evidence="1">
    <location>
        <begin position="201"/>
        <end position="223"/>
    </location>
</feature>
<accession>A0A1Y2FLK7</accession>
<keyword evidence="3" id="KW-1185">Reference proteome</keyword>
<sequence>MPDRQAEEYPLLLEDGDIAALLAQDAANLRAKYNRHGISAYLTPAKVERPSSTRVNTRFLQNTVRDVRGHNAMLAKRERDERLNMKNHPLKDMIGQPKSTPGPSETAANLSLRKQRRPSESGRDIANVDLGGERVLRRDGSRSSAPLEQRGSGHFRCRRSASPKARMQTALGHLLKNSPTCSKRSPKDHTSSSLEQHRQSRSSGDAQRQAASHHPGQSGQTSTAKDDSAHWRCGGGYL</sequence>
<gene>
    <name evidence="2" type="ORF">BCR37DRAFT_253790</name>
</gene>
<evidence type="ECO:0000313" key="2">
    <source>
        <dbReference type="EMBL" id="ORY84872.1"/>
    </source>
</evidence>
<feature type="compositionally biased region" description="Basic and acidic residues" evidence="1">
    <location>
        <begin position="131"/>
        <end position="141"/>
    </location>
</feature>
<dbReference type="EMBL" id="MCFI01000005">
    <property type="protein sequence ID" value="ORY84872.1"/>
    <property type="molecule type" value="Genomic_DNA"/>
</dbReference>
<feature type="compositionally biased region" description="Basic and acidic residues" evidence="1">
    <location>
        <begin position="185"/>
        <end position="198"/>
    </location>
</feature>
<feature type="region of interest" description="Disordered" evidence="1">
    <location>
        <begin position="77"/>
        <end position="238"/>
    </location>
</feature>
<dbReference type="PANTHER" id="PTHR40132">
    <property type="entry name" value="PRE-MRNA-SPLICING FACTOR 38B"/>
    <property type="match status" value="1"/>
</dbReference>
<evidence type="ECO:0000313" key="3">
    <source>
        <dbReference type="Proteomes" id="UP000193685"/>
    </source>
</evidence>
<proteinExistence type="predicted"/>
<organism evidence="2 3">
    <name type="scientific">Protomyces lactucae-debilis</name>
    <dbReference type="NCBI Taxonomy" id="2754530"/>
    <lineage>
        <taxon>Eukaryota</taxon>
        <taxon>Fungi</taxon>
        <taxon>Dikarya</taxon>
        <taxon>Ascomycota</taxon>
        <taxon>Taphrinomycotina</taxon>
        <taxon>Taphrinomycetes</taxon>
        <taxon>Taphrinales</taxon>
        <taxon>Protomycetaceae</taxon>
        <taxon>Protomyces</taxon>
    </lineage>
</organism>
<dbReference type="GeneID" id="63783250"/>
<dbReference type="Proteomes" id="UP000193685">
    <property type="component" value="Unassembled WGS sequence"/>
</dbReference>
<dbReference type="AlphaFoldDB" id="A0A1Y2FLK7"/>
<protein>
    <submittedName>
        <fullName evidence="2">Uncharacterized protein</fullName>
    </submittedName>
</protein>
<reference evidence="2 3" key="1">
    <citation type="submission" date="2016-07" db="EMBL/GenBank/DDBJ databases">
        <title>Pervasive Adenine N6-methylation of Active Genes in Fungi.</title>
        <authorList>
            <consortium name="DOE Joint Genome Institute"/>
            <person name="Mondo S.J."/>
            <person name="Dannebaum R.O."/>
            <person name="Kuo R.C."/>
            <person name="Labutti K."/>
            <person name="Haridas S."/>
            <person name="Kuo A."/>
            <person name="Salamov A."/>
            <person name="Ahrendt S.R."/>
            <person name="Lipzen A."/>
            <person name="Sullivan W."/>
            <person name="Andreopoulos W.B."/>
            <person name="Clum A."/>
            <person name="Lindquist E."/>
            <person name="Daum C."/>
            <person name="Ramamoorthy G.K."/>
            <person name="Gryganskyi A."/>
            <person name="Culley D."/>
            <person name="Magnuson J.K."/>
            <person name="James T.Y."/>
            <person name="O'Malley M.A."/>
            <person name="Stajich J.E."/>
            <person name="Spatafora J.W."/>
            <person name="Visel A."/>
            <person name="Grigoriev I.V."/>
        </authorList>
    </citation>
    <scope>NUCLEOTIDE SEQUENCE [LARGE SCALE GENOMIC DNA]</scope>
    <source>
        <strain evidence="2 3">12-1054</strain>
    </source>
</reference>
<name>A0A1Y2FLK7_PROLT</name>
<dbReference type="PANTHER" id="PTHR40132:SF1">
    <property type="entry name" value="PRE-MRNA-SPLICING FACTOR 38B"/>
    <property type="match status" value="1"/>
</dbReference>